<evidence type="ECO:0000313" key="2">
    <source>
        <dbReference type="EMBL" id="SVB59725.1"/>
    </source>
</evidence>
<name>A0A382FAM2_9ZZZZ</name>
<proteinExistence type="predicted"/>
<dbReference type="InterPro" id="IPR003646">
    <property type="entry name" value="SH3-like_bac-type"/>
</dbReference>
<sequence>MISFGQEYYVSAKGGVNVREAPDDKAKKIETLLYGQKVTVESETGIKLTINDFDQRSGDTKIIEGEWVKIEYAKTFYTILGDGDIYSDPYEIKKYEGYIFNGFLKEAFFPQYIDENYIDFNSMDNIYLPKGTVVYFNEDDKAYEGYPSIMEYFKDVEKPKSLTSCYKYKSGILFSGIAYDIILSDPFYVIDPFINSSKKYESGPKIDIYIAEFKNGVLTGKQKRINPLEGIETEKIKIIGLDQIGVEKEIVVKYSDLTIEFGDLQEYVYVNDVAFFDLDGNRISDFPPFNFWVNNRESFLFDMNNKNKFLKIKYFPEYIEPKGEYGIQDKIHFFDSDCNLYDIVKEVEVIEDFNVKVKSYKNLLIGKWQSTDDENNFVEFTKDARIETYGDYEDTERYSISNSCKNGGEIESNKDNYISGWMSELCWYIISVDDKNLSLSFVGRGNTLNYKRIK</sequence>
<feature type="domain" description="SH3b" evidence="1">
    <location>
        <begin position="5"/>
        <end position="77"/>
    </location>
</feature>
<gene>
    <name evidence="2" type="ORF">METZ01_LOCUS212579</name>
</gene>
<organism evidence="2">
    <name type="scientific">marine metagenome</name>
    <dbReference type="NCBI Taxonomy" id="408172"/>
    <lineage>
        <taxon>unclassified sequences</taxon>
        <taxon>metagenomes</taxon>
        <taxon>ecological metagenomes</taxon>
    </lineage>
</organism>
<dbReference type="AlphaFoldDB" id="A0A382FAM2"/>
<dbReference type="Pfam" id="PF08239">
    <property type="entry name" value="SH3_3"/>
    <property type="match status" value="1"/>
</dbReference>
<protein>
    <recommendedName>
        <fullName evidence="1">SH3b domain-containing protein</fullName>
    </recommendedName>
</protein>
<dbReference type="PROSITE" id="PS51781">
    <property type="entry name" value="SH3B"/>
    <property type="match status" value="1"/>
</dbReference>
<dbReference type="Gene3D" id="2.30.30.40">
    <property type="entry name" value="SH3 Domains"/>
    <property type="match status" value="1"/>
</dbReference>
<accession>A0A382FAM2</accession>
<evidence type="ECO:0000259" key="1">
    <source>
        <dbReference type="PROSITE" id="PS51781"/>
    </source>
</evidence>
<dbReference type="EMBL" id="UINC01048769">
    <property type="protein sequence ID" value="SVB59725.1"/>
    <property type="molecule type" value="Genomic_DNA"/>
</dbReference>
<reference evidence="2" key="1">
    <citation type="submission" date="2018-05" db="EMBL/GenBank/DDBJ databases">
        <authorList>
            <person name="Lanie J.A."/>
            <person name="Ng W.-L."/>
            <person name="Kazmierczak K.M."/>
            <person name="Andrzejewski T.M."/>
            <person name="Davidsen T.M."/>
            <person name="Wayne K.J."/>
            <person name="Tettelin H."/>
            <person name="Glass J.I."/>
            <person name="Rusch D."/>
            <person name="Podicherti R."/>
            <person name="Tsui H.-C.T."/>
            <person name="Winkler M.E."/>
        </authorList>
    </citation>
    <scope>NUCLEOTIDE SEQUENCE</scope>
</reference>